<accession>A0A918AIV2</accession>
<dbReference type="Proteomes" id="UP000639606">
    <property type="component" value="Unassembled WGS sequence"/>
</dbReference>
<evidence type="ECO:0000256" key="3">
    <source>
        <dbReference type="ARBA" id="ARBA00023163"/>
    </source>
</evidence>
<reference evidence="6" key="1">
    <citation type="journal article" date="2014" name="Int. J. Syst. Evol. Microbiol.">
        <title>Complete genome sequence of Corynebacterium casei LMG S-19264T (=DSM 44701T), isolated from a smear-ripened cheese.</title>
        <authorList>
            <consortium name="US DOE Joint Genome Institute (JGI-PGF)"/>
            <person name="Walter F."/>
            <person name="Albersmeier A."/>
            <person name="Kalinowski J."/>
            <person name="Ruckert C."/>
        </authorList>
    </citation>
    <scope>NUCLEOTIDE SEQUENCE</scope>
    <source>
        <strain evidence="6">JCM 3313</strain>
    </source>
</reference>
<dbReference type="RefSeq" id="WP_189221510.1">
    <property type="nucleotide sequence ID" value="NZ_BMRG01000001.1"/>
</dbReference>
<dbReference type="InterPro" id="IPR050109">
    <property type="entry name" value="HTH-type_TetR-like_transc_reg"/>
</dbReference>
<evidence type="ECO:0000256" key="4">
    <source>
        <dbReference type="PROSITE-ProRule" id="PRU00335"/>
    </source>
</evidence>
<evidence type="ECO:0000256" key="1">
    <source>
        <dbReference type="ARBA" id="ARBA00023015"/>
    </source>
</evidence>
<dbReference type="PRINTS" id="PR00455">
    <property type="entry name" value="HTHTETR"/>
</dbReference>
<dbReference type="SUPFAM" id="SSF46689">
    <property type="entry name" value="Homeodomain-like"/>
    <property type="match status" value="1"/>
</dbReference>
<sequence length="203" mass="22675">MTSTTPLRRQPVQQRSAKRVERMLEACASLIEEVGYDGVTTTLIAERAGVAVGSLYQFFPDKRAVVQALTMRNLEKFIQTVDERFTSTALEHWWDGVDTIFDVYVSMHREVPAFSKLHFGDVVDLRLLDDQRDNDAVISERIAEMIATKFQIPLADLRLPISVAVAAADGVLNLAFSSEQAGDQQIIDDAKTMIRGYLSAKLP</sequence>
<keyword evidence="3" id="KW-0804">Transcription</keyword>
<gene>
    <name evidence="6" type="ORF">GCM10010185_06890</name>
</gene>
<evidence type="ECO:0000313" key="6">
    <source>
        <dbReference type="EMBL" id="GGP38089.1"/>
    </source>
</evidence>
<dbReference type="GO" id="GO:0003700">
    <property type="term" value="F:DNA-binding transcription factor activity"/>
    <property type="evidence" value="ECO:0007669"/>
    <property type="project" value="TreeGrafter"/>
</dbReference>
<feature type="domain" description="HTH tetR-type" evidence="5">
    <location>
        <begin position="17"/>
        <end position="77"/>
    </location>
</feature>
<comment type="caution">
    <text evidence="6">The sequence shown here is derived from an EMBL/GenBank/DDBJ whole genome shotgun (WGS) entry which is preliminary data.</text>
</comment>
<dbReference type="InterPro" id="IPR023772">
    <property type="entry name" value="DNA-bd_HTH_TetR-type_CS"/>
</dbReference>
<keyword evidence="2 4" id="KW-0238">DNA-binding</keyword>
<feature type="DNA-binding region" description="H-T-H motif" evidence="4">
    <location>
        <begin position="40"/>
        <end position="59"/>
    </location>
</feature>
<dbReference type="PANTHER" id="PTHR30055:SF151">
    <property type="entry name" value="TRANSCRIPTIONAL REGULATORY PROTEIN"/>
    <property type="match status" value="1"/>
</dbReference>
<dbReference type="Pfam" id="PF17928">
    <property type="entry name" value="TetR_C_22"/>
    <property type="match status" value="1"/>
</dbReference>
<dbReference type="InterPro" id="IPR041674">
    <property type="entry name" value="TetR_C_22"/>
</dbReference>
<evidence type="ECO:0000256" key="2">
    <source>
        <dbReference type="ARBA" id="ARBA00023125"/>
    </source>
</evidence>
<organism evidence="6 7">
    <name type="scientific">Saccharothrix coeruleofusca</name>
    <dbReference type="NCBI Taxonomy" id="33919"/>
    <lineage>
        <taxon>Bacteria</taxon>
        <taxon>Bacillati</taxon>
        <taxon>Actinomycetota</taxon>
        <taxon>Actinomycetes</taxon>
        <taxon>Pseudonocardiales</taxon>
        <taxon>Pseudonocardiaceae</taxon>
        <taxon>Saccharothrix</taxon>
    </lineage>
</organism>
<dbReference type="PROSITE" id="PS01081">
    <property type="entry name" value="HTH_TETR_1"/>
    <property type="match status" value="1"/>
</dbReference>
<dbReference type="Pfam" id="PF00440">
    <property type="entry name" value="TetR_N"/>
    <property type="match status" value="1"/>
</dbReference>
<evidence type="ECO:0000259" key="5">
    <source>
        <dbReference type="PROSITE" id="PS50977"/>
    </source>
</evidence>
<protein>
    <submittedName>
        <fullName evidence="6">TetR family transcriptional regulator</fullName>
    </submittedName>
</protein>
<dbReference type="EMBL" id="BMRG01000001">
    <property type="protein sequence ID" value="GGP38089.1"/>
    <property type="molecule type" value="Genomic_DNA"/>
</dbReference>
<dbReference type="InterPro" id="IPR001647">
    <property type="entry name" value="HTH_TetR"/>
</dbReference>
<evidence type="ECO:0000313" key="7">
    <source>
        <dbReference type="Proteomes" id="UP000639606"/>
    </source>
</evidence>
<dbReference type="Gene3D" id="1.10.357.10">
    <property type="entry name" value="Tetracycline Repressor, domain 2"/>
    <property type="match status" value="1"/>
</dbReference>
<name>A0A918AIV2_9PSEU</name>
<dbReference type="PROSITE" id="PS50977">
    <property type="entry name" value="HTH_TETR_2"/>
    <property type="match status" value="1"/>
</dbReference>
<dbReference type="InterPro" id="IPR009057">
    <property type="entry name" value="Homeodomain-like_sf"/>
</dbReference>
<keyword evidence="7" id="KW-1185">Reference proteome</keyword>
<keyword evidence="1" id="KW-0805">Transcription regulation</keyword>
<dbReference type="PANTHER" id="PTHR30055">
    <property type="entry name" value="HTH-TYPE TRANSCRIPTIONAL REGULATOR RUTR"/>
    <property type="match status" value="1"/>
</dbReference>
<dbReference type="GO" id="GO:0000976">
    <property type="term" value="F:transcription cis-regulatory region binding"/>
    <property type="evidence" value="ECO:0007669"/>
    <property type="project" value="TreeGrafter"/>
</dbReference>
<proteinExistence type="predicted"/>
<reference evidence="6" key="2">
    <citation type="submission" date="2020-09" db="EMBL/GenBank/DDBJ databases">
        <authorList>
            <person name="Sun Q."/>
            <person name="Ohkuma M."/>
        </authorList>
    </citation>
    <scope>NUCLEOTIDE SEQUENCE</scope>
    <source>
        <strain evidence="6">JCM 3313</strain>
    </source>
</reference>
<dbReference type="AlphaFoldDB" id="A0A918AIV2"/>